<dbReference type="KEGG" id="lmq:LMM7_1288"/>
<accession>A0A0E0UW29</accession>
<evidence type="ECO:0000313" key="2">
    <source>
        <dbReference type="Proteomes" id="UP000000486"/>
    </source>
</evidence>
<dbReference type="HOGENOM" id="CLU_155121_0_0_9"/>
<organism evidence="1 2">
    <name type="scientific">Listeria monocytogenes serotype 4a (strain M7)</name>
    <dbReference type="NCBI Taxonomy" id="1030009"/>
    <lineage>
        <taxon>Bacteria</taxon>
        <taxon>Bacillati</taxon>
        <taxon>Bacillota</taxon>
        <taxon>Bacilli</taxon>
        <taxon>Bacillales</taxon>
        <taxon>Listeriaceae</taxon>
        <taxon>Listeria</taxon>
    </lineage>
</organism>
<gene>
    <name evidence="1" type="ordered locus">LMM7_1288</name>
</gene>
<evidence type="ECO:0000313" key="1">
    <source>
        <dbReference type="EMBL" id="AEH92293.1"/>
    </source>
</evidence>
<dbReference type="AlphaFoldDB" id="A0A0E0UW29"/>
<protein>
    <submittedName>
        <fullName evidence="1">Gp10</fullName>
    </submittedName>
</protein>
<dbReference type="RefSeq" id="WP_012581456.1">
    <property type="nucleotide sequence ID" value="NC_017537.1"/>
</dbReference>
<dbReference type="EMBL" id="CP002816">
    <property type="protein sequence ID" value="AEH92293.1"/>
    <property type="molecule type" value="Genomic_DNA"/>
</dbReference>
<dbReference type="PATRIC" id="fig|1030009.3.peg.1277"/>
<proteinExistence type="predicted"/>
<name>A0A0E0UW29_LISMM</name>
<dbReference type="Proteomes" id="UP000000486">
    <property type="component" value="Chromosome"/>
</dbReference>
<sequence>MIDILNVIYTTLSKNDIIHTTCEERIKYYDFPGTGDSTKTFLLIIPLDVPIPTNFSSNESRMEDFLVQIDVQSNDRLIVKKIQDEVRKEMKQIGFGQLAGGLDEYFPETGRFVDARKYSGLPYKLYQ</sequence>
<reference evidence="1 2" key="1">
    <citation type="journal article" date="2011" name="J. Bacteriol.">
        <title>Genome sequence of the nonpathogenic Listeria monocytogenes serovar 4a strain M7.</title>
        <authorList>
            <person name="Chen J."/>
            <person name="Xia Y."/>
            <person name="Cheng C."/>
            <person name="Fang C."/>
            <person name="Shan Y."/>
            <person name="Jin G."/>
            <person name="Fang W."/>
        </authorList>
    </citation>
    <scope>NUCLEOTIDE SEQUENCE [LARGE SCALE GENOMIC DNA]</scope>
    <source>
        <strain evidence="1 2">M7</strain>
    </source>
</reference>